<dbReference type="Proteomes" id="UP000632222">
    <property type="component" value="Unassembled WGS sequence"/>
</dbReference>
<dbReference type="InterPro" id="IPR037883">
    <property type="entry name" value="Knr4/Smi1-like_sf"/>
</dbReference>
<dbReference type="RefSeq" id="WP_189003129.1">
    <property type="nucleotide sequence ID" value="NZ_BMOD01000009.1"/>
</dbReference>
<gene>
    <name evidence="2" type="ORF">GCM10008938_26040</name>
</gene>
<sequence length="233" mass="26770">MSIKALWDTLEAWYAENVPHSEQAFMPPASEAEISELETLLGAPLPEDFKTSLRIHNGVSWYFVLGLFTVEEMKRYLLEEEPFQHQISPRSLYFHSYDQFSLYLSIDPDFPDLYGSINQGDLGVLYPSFTSWLEEVVEYAQAGIFVWFNGYIINILNHGFGMCDHCIHRSTKPGLRELRTCKAFQTIPVAIHKGLHDHRYPFDGDGGIRFEAMADAPAWVHEKWPPLDDPSEP</sequence>
<dbReference type="Pfam" id="PF09346">
    <property type="entry name" value="SMI1_KNR4"/>
    <property type="match status" value="1"/>
</dbReference>
<evidence type="ECO:0000259" key="1">
    <source>
        <dbReference type="SMART" id="SM00860"/>
    </source>
</evidence>
<evidence type="ECO:0000313" key="2">
    <source>
        <dbReference type="EMBL" id="GGJ38719.1"/>
    </source>
</evidence>
<dbReference type="SUPFAM" id="SSF160631">
    <property type="entry name" value="SMI1/KNR4-like"/>
    <property type="match status" value="1"/>
</dbReference>
<keyword evidence="3" id="KW-1185">Reference proteome</keyword>
<evidence type="ECO:0000313" key="3">
    <source>
        <dbReference type="Proteomes" id="UP000632222"/>
    </source>
</evidence>
<accession>A0ABQ2D0G9</accession>
<dbReference type="Gene3D" id="3.40.1580.10">
    <property type="entry name" value="SMI1/KNR4-like"/>
    <property type="match status" value="1"/>
</dbReference>
<dbReference type="InterPro" id="IPR018958">
    <property type="entry name" value="Knr4/Smi1-like_dom"/>
</dbReference>
<dbReference type="SMART" id="SM00860">
    <property type="entry name" value="SMI1_KNR4"/>
    <property type="match status" value="1"/>
</dbReference>
<proteinExistence type="predicted"/>
<dbReference type="EMBL" id="BMOD01000009">
    <property type="protein sequence ID" value="GGJ38719.1"/>
    <property type="molecule type" value="Genomic_DNA"/>
</dbReference>
<name>A0ABQ2D0G9_9DEIO</name>
<organism evidence="2 3">
    <name type="scientific">Deinococcus roseus</name>
    <dbReference type="NCBI Taxonomy" id="392414"/>
    <lineage>
        <taxon>Bacteria</taxon>
        <taxon>Thermotogati</taxon>
        <taxon>Deinococcota</taxon>
        <taxon>Deinococci</taxon>
        <taxon>Deinococcales</taxon>
        <taxon>Deinococcaceae</taxon>
        <taxon>Deinococcus</taxon>
    </lineage>
</organism>
<comment type="caution">
    <text evidence="2">The sequence shown here is derived from an EMBL/GenBank/DDBJ whole genome shotgun (WGS) entry which is preliminary data.</text>
</comment>
<feature type="domain" description="Knr4/Smi1-like" evidence="1">
    <location>
        <begin position="28"/>
        <end position="135"/>
    </location>
</feature>
<protein>
    <recommendedName>
        <fullName evidence="1">Knr4/Smi1-like domain-containing protein</fullName>
    </recommendedName>
</protein>
<reference evidence="3" key="1">
    <citation type="journal article" date="2019" name="Int. J. Syst. Evol. Microbiol.">
        <title>The Global Catalogue of Microorganisms (GCM) 10K type strain sequencing project: providing services to taxonomists for standard genome sequencing and annotation.</title>
        <authorList>
            <consortium name="The Broad Institute Genomics Platform"/>
            <consortium name="The Broad Institute Genome Sequencing Center for Infectious Disease"/>
            <person name="Wu L."/>
            <person name="Ma J."/>
        </authorList>
    </citation>
    <scope>NUCLEOTIDE SEQUENCE [LARGE SCALE GENOMIC DNA]</scope>
    <source>
        <strain evidence="3">JCM 14370</strain>
    </source>
</reference>